<dbReference type="EMBL" id="GBRH01158651">
    <property type="protein sequence ID" value="JAE39245.1"/>
    <property type="molecule type" value="Transcribed_RNA"/>
</dbReference>
<organism evidence="2">
    <name type="scientific">Arundo donax</name>
    <name type="common">Giant reed</name>
    <name type="synonym">Donax arundinaceus</name>
    <dbReference type="NCBI Taxonomy" id="35708"/>
    <lineage>
        <taxon>Eukaryota</taxon>
        <taxon>Viridiplantae</taxon>
        <taxon>Streptophyta</taxon>
        <taxon>Embryophyta</taxon>
        <taxon>Tracheophyta</taxon>
        <taxon>Spermatophyta</taxon>
        <taxon>Magnoliopsida</taxon>
        <taxon>Liliopsida</taxon>
        <taxon>Poales</taxon>
        <taxon>Poaceae</taxon>
        <taxon>PACMAD clade</taxon>
        <taxon>Arundinoideae</taxon>
        <taxon>Arundineae</taxon>
        <taxon>Arundo</taxon>
    </lineage>
</organism>
<keyword evidence="1" id="KW-0812">Transmembrane</keyword>
<evidence type="ECO:0000256" key="1">
    <source>
        <dbReference type="SAM" id="Phobius"/>
    </source>
</evidence>
<reference evidence="2" key="2">
    <citation type="journal article" date="2015" name="Data Brief">
        <title>Shoot transcriptome of the giant reed, Arundo donax.</title>
        <authorList>
            <person name="Barrero R.A."/>
            <person name="Guerrero F.D."/>
            <person name="Moolhuijzen P."/>
            <person name="Goolsby J.A."/>
            <person name="Tidwell J."/>
            <person name="Bellgard S.E."/>
            <person name="Bellgard M.I."/>
        </authorList>
    </citation>
    <scope>NUCLEOTIDE SEQUENCE</scope>
    <source>
        <tissue evidence="2">Shoot tissue taken approximately 20 cm above the soil surface</tissue>
    </source>
</reference>
<dbReference type="PROSITE" id="PS51257">
    <property type="entry name" value="PROKAR_LIPOPROTEIN"/>
    <property type="match status" value="1"/>
</dbReference>
<keyword evidence="1" id="KW-0472">Membrane</keyword>
<protein>
    <submittedName>
        <fullName evidence="2">Uncharacterized protein</fullName>
    </submittedName>
</protein>
<accession>A0A0A9HQ44</accession>
<sequence length="58" mass="6626">MMTCKMYHHVLWLLPTMSIVLSCIMTSLKGRRNSGYQADCCAKDVSCATLLLCRYFNC</sequence>
<keyword evidence="1" id="KW-1133">Transmembrane helix</keyword>
<dbReference type="AlphaFoldDB" id="A0A0A9HQ44"/>
<feature type="transmembrane region" description="Helical" evidence="1">
    <location>
        <begin position="6"/>
        <end position="28"/>
    </location>
</feature>
<proteinExistence type="predicted"/>
<name>A0A0A9HQ44_ARUDO</name>
<reference evidence="2" key="1">
    <citation type="submission" date="2014-09" db="EMBL/GenBank/DDBJ databases">
        <authorList>
            <person name="Magalhaes I.L.F."/>
            <person name="Oliveira U."/>
            <person name="Santos F.R."/>
            <person name="Vidigal T.H.D.A."/>
            <person name="Brescovit A.D."/>
            <person name="Santos A.J."/>
        </authorList>
    </citation>
    <scope>NUCLEOTIDE SEQUENCE</scope>
    <source>
        <tissue evidence="2">Shoot tissue taken approximately 20 cm above the soil surface</tissue>
    </source>
</reference>
<evidence type="ECO:0000313" key="2">
    <source>
        <dbReference type="EMBL" id="JAE39245.1"/>
    </source>
</evidence>